<name>A0A2T3HMW0_9SPHI</name>
<proteinExistence type="predicted"/>
<accession>A0A2T3HMW0</accession>
<dbReference type="EMBL" id="PYLS01000005">
    <property type="protein sequence ID" value="PST83766.1"/>
    <property type="molecule type" value="Genomic_DNA"/>
</dbReference>
<dbReference type="NCBIfam" id="TIGR00199">
    <property type="entry name" value="PncC_domain"/>
    <property type="match status" value="1"/>
</dbReference>
<dbReference type="AlphaFoldDB" id="A0A2T3HMW0"/>
<evidence type="ECO:0000313" key="2">
    <source>
        <dbReference type="EMBL" id="PST83766.1"/>
    </source>
</evidence>
<dbReference type="Proteomes" id="UP000240912">
    <property type="component" value="Unassembled WGS sequence"/>
</dbReference>
<evidence type="ECO:0000313" key="3">
    <source>
        <dbReference type="Proteomes" id="UP000240912"/>
    </source>
</evidence>
<reference evidence="2 3" key="1">
    <citation type="submission" date="2018-03" db="EMBL/GenBank/DDBJ databases">
        <authorList>
            <person name="Keele B.F."/>
        </authorList>
    </citation>
    <scope>NUCLEOTIDE SEQUENCE [LARGE SCALE GENOMIC DNA]</scope>
    <source>
        <strain evidence="2 3">YL28-9</strain>
    </source>
</reference>
<dbReference type="InterPro" id="IPR036653">
    <property type="entry name" value="CinA-like_C"/>
</dbReference>
<evidence type="ECO:0000259" key="1">
    <source>
        <dbReference type="Pfam" id="PF02464"/>
    </source>
</evidence>
<protein>
    <submittedName>
        <fullName evidence="2">Damage-inducible protein CinA</fullName>
    </submittedName>
</protein>
<keyword evidence="3" id="KW-1185">Reference proteome</keyword>
<gene>
    <name evidence="2" type="ORF">C7T94_08985</name>
</gene>
<dbReference type="OrthoDB" id="6659578at2"/>
<comment type="caution">
    <text evidence="2">The sequence shown here is derived from an EMBL/GenBank/DDBJ whole genome shotgun (WGS) entry which is preliminary data.</text>
</comment>
<dbReference type="Pfam" id="PF02464">
    <property type="entry name" value="CinA"/>
    <property type="match status" value="1"/>
</dbReference>
<dbReference type="Gene3D" id="3.90.950.20">
    <property type="entry name" value="CinA-like"/>
    <property type="match status" value="1"/>
</dbReference>
<feature type="domain" description="CinA C-terminal" evidence="1">
    <location>
        <begin position="9"/>
        <end position="150"/>
    </location>
</feature>
<dbReference type="SUPFAM" id="SSF142433">
    <property type="entry name" value="CinA-like"/>
    <property type="match status" value="1"/>
</dbReference>
<organism evidence="2 3">
    <name type="scientific">Pedobacter yulinensis</name>
    <dbReference type="NCBI Taxonomy" id="2126353"/>
    <lineage>
        <taxon>Bacteria</taxon>
        <taxon>Pseudomonadati</taxon>
        <taxon>Bacteroidota</taxon>
        <taxon>Sphingobacteriia</taxon>
        <taxon>Sphingobacteriales</taxon>
        <taxon>Sphingobacteriaceae</taxon>
        <taxon>Pedobacter</taxon>
    </lineage>
</organism>
<sequence length="165" mass="17843">MHDYQPEVEACSEALATRKLTIAFAESASAGKLAYAFSQTQQSGQVLKGGLVCYDACIKEDLLKVPKLLIDTFTPESAEVTREMATGLQQIMNAEVVVSVTGLPTPGGSETPDKPVGTMFYCIWLAGQTHDYREVFEGSPGEVIDLTITHIARSVTRLLEQTGNT</sequence>
<dbReference type="InterPro" id="IPR008136">
    <property type="entry name" value="CinA_C"/>
</dbReference>